<dbReference type="PROSITE" id="PS52016">
    <property type="entry name" value="TONB_DEPENDENT_REC_3"/>
    <property type="match status" value="1"/>
</dbReference>
<dbReference type="InterPro" id="IPR023996">
    <property type="entry name" value="TonB-dep_OMP_SusC/RagA"/>
</dbReference>
<evidence type="ECO:0000256" key="4">
    <source>
        <dbReference type="ARBA" id="ARBA00022496"/>
    </source>
</evidence>
<dbReference type="AlphaFoldDB" id="A0A512RJI0"/>
<keyword evidence="8" id="KW-0798">TonB box</keyword>
<dbReference type="InterPro" id="IPR008969">
    <property type="entry name" value="CarboxyPept-like_regulatory"/>
</dbReference>
<evidence type="ECO:0000256" key="3">
    <source>
        <dbReference type="ARBA" id="ARBA00022452"/>
    </source>
</evidence>
<dbReference type="EMBL" id="BKAU01000001">
    <property type="protein sequence ID" value="GEP95840.1"/>
    <property type="molecule type" value="Genomic_DNA"/>
</dbReference>
<dbReference type="InterPro" id="IPR039426">
    <property type="entry name" value="TonB-dep_rcpt-like"/>
</dbReference>
<evidence type="ECO:0000256" key="9">
    <source>
        <dbReference type="ARBA" id="ARBA00023136"/>
    </source>
</evidence>
<feature type="domain" description="TonB-dependent receptor plug" evidence="14">
    <location>
        <begin position="198"/>
        <end position="319"/>
    </location>
</feature>
<dbReference type="Gene3D" id="2.40.170.20">
    <property type="entry name" value="TonB-dependent receptor, beta-barrel domain"/>
    <property type="match status" value="1"/>
</dbReference>
<dbReference type="GO" id="GO:0009279">
    <property type="term" value="C:cell outer membrane"/>
    <property type="evidence" value="ECO:0007669"/>
    <property type="project" value="UniProtKB-SubCell"/>
</dbReference>
<name>A0A512RJI0_9BACT</name>
<accession>A0A512RJI0</accession>
<keyword evidence="5 11" id="KW-0812">Transmembrane</keyword>
<keyword evidence="9 11" id="KW-0472">Membrane</keyword>
<comment type="similarity">
    <text evidence="11">Belongs to the TonB-dependent receptor family.</text>
</comment>
<keyword evidence="6" id="KW-0408">Iron</keyword>
<dbReference type="Pfam" id="PF13715">
    <property type="entry name" value="CarbopepD_reg_2"/>
    <property type="match status" value="1"/>
</dbReference>
<dbReference type="Gene3D" id="2.170.130.10">
    <property type="entry name" value="TonB-dependent receptor, plug domain"/>
    <property type="match status" value="1"/>
</dbReference>
<evidence type="ECO:0000256" key="12">
    <source>
        <dbReference type="SAM" id="SignalP"/>
    </source>
</evidence>
<keyword evidence="12" id="KW-0732">Signal</keyword>
<dbReference type="Proteomes" id="UP000321436">
    <property type="component" value="Unassembled WGS sequence"/>
</dbReference>
<feature type="signal peptide" evidence="12">
    <location>
        <begin position="1"/>
        <end position="17"/>
    </location>
</feature>
<evidence type="ECO:0000256" key="7">
    <source>
        <dbReference type="ARBA" id="ARBA00023065"/>
    </source>
</evidence>
<evidence type="ECO:0000259" key="13">
    <source>
        <dbReference type="Pfam" id="PF07660"/>
    </source>
</evidence>
<evidence type="ECO:0000256" key="2">
    <source>
        <dbReference type="ARBA" id="ARBA00022448"/>
    </source>
</evidence>
<dbReference type="SUPFAM" id="SSF49464">
    <property type="entry name" value="Carboxypeptidase regulatory domain-like"/>
    <property type="match status" value="1"/>
</dbReference>
<dbReference type="NCBIfam" id="TIGR04057">
    <property type="entry name" value="SusC_RagA_signa"/>
    <property type="match status" value="1"/>
</dbReference>
<evidence type="ECO:0000259" key="14">
    <source>
        <dbReference type="Pfam" id="PF07715"/>
    </source>
</evidence>
<evidence type="ECO:0000313" key="15">
    <source>
        <dbReference type="EMBL" id="GEP95840.1"/>
    </source>
</evidence>
<evidence type="ECO:0000256" key="5">
    <source>
        <dbReference type="ARBA" id="ARBA00022692"/>
    </source>
</evidence>
<proteinExistence type="inferred from homology"/>
<sequence>MRLTVFLMIVASLKVTAGTYAQSVSLSVKNASLEEVFTEVKKQTGYVFFYEREVLRSTKRVSIQADNLALNAFLSQVFAAQPLDYSIKDKTIFIKRKPLVAEIVQAMQEITGTVRDGDGQALIGVTVKIKGTNTGAVTDAAGRFRINAEQGQVLVVSYIGHETQEVTVSGNDISIVLQPAVSALDETVIIGYGSAIRRTSTGSISTVKSKDIESQPVMDPLAALQGRVPGLVVTTSNGMAGSSFQVRLRGQNSLREEANDPLYVIDGVPFFSEPLNTFTSANGNQSPLASINPSDIERIDILKDADATAIYGSRAANGVVLITTKKGSSGKTKFSFNVNTGGSKVVNMVDMLHTSDYLKMREEALANDDVTPDEDNAPDLVSWDKNAYTDWQKYMIGGTSKLTEARGSVSGGNAQTRFLLSGAFRKETSVMPNEEPFSRGAVHLSADHSSQDGRFNISASVNYSGTKDRSIASDLTSFYNLAPNYPLYDADGAYYWFGNMQNPAAYLLRKSTTRTDNLMANSVIRYTLLPGLNIKTNLGYTNTNMDQVQIYPEATFNPTSNNVGNMSYFGNSKVQSYIVEPQADYQLTLGKGNLQLLAGATWQENQRNINGLTGYGFPSDGLLEDPSAASEVVIRQPAYALYRYTSVFGRATYNWDEKYILNASFRRDGSTRFGPGKRFGNFGAIGAAWVFTNESFLSPSSVLTFGKLRGSYGMTGNDIIGDYAYLESWSSGSYPYDGTIGLSPSRIPNGDYRWEENRKLEFGLELGFLKDRLLFNTNFYRNISGNQLVDFALSPQTGFGSVVANFPAKVLNTGWEFDLTSVNIDKKDFRWSTSFNLSLAKNELKEYPDFENSTYKDTYQVGQSLSIVRGYQFTGIDPETGEATFRDFDGNGTIDEFVDYVTLGETMPAYYGGLQNSLSYKGLTLDFLFQFVKQEGPQLNYGYLSGTYGALANKDLSALDRWQKKGDITHIPKATRLAANANYDLYRLSSGVWGDASFIRLKNISLGYDLSKYTKTWKLSNVRVYASAQNLLTITSYDGFDPETKGLAMPPMKTITAGLQVGF</sequence>
<dbReference type="InterPro" id="IPR011662">
    <property type="entry name" value="Secretin/TonB_short_N"/>
</dbReference>
<keyword evidence="3 11" id="KW-1134">Transmembrane beta strand</keyword>
<dbReference type="InterPro" id="IPR023997">
    <property type="entry name" value="TonB-dep_OMP_SusC/RagA_CS"/>
</dbReference>
<dbReference type="PANTHER" id="PTHR32552:SF81">
    <property type="entry name" value="TONB-DEPENDENT OUTER MEMBRANE RECEPTOR"/>
    <property type="match status" value="1"/>
</dbReference>
<feature type="domain" description="Secretin/TonB short N-terminal" evidence="13">
    <location>
        <begin position="46"/>
        <end position="97"/>
    </location>
</feature>
<dbReference type="GO" id="GO:0006826">
    <property type="term" value="P:iron ion transport"/>
    <property type="evidence" value="ECO:0007669"/>
    <property type="project" value="UniProtKB-KW"/>
</dbReference>
<dbReference type="RefSeq" id="WP_186830998.1">
    <property type="nucleotide sequence ID" value="NZ_BKAU01000001.1"/>
</dbReference>
<comment type="subcellular location">
    <subcellularLocation>
        <location evidence="1 11">Cell outer membrane</location>
        <topology evidence="1 11">Multi-pass membrane protein</topology>
    </subcellularLocation>
</comment>
<dbReference type="Pfam" id="PF07660">
    <property type="entry name" value="STN"/>
    <property type="match status" value="1"/>
</dbReference>
<keyword evidence="10 11" id="KW-0998">Cell outer membrane</keyword>
<evidence type="ECO:0000256" key="11">
    <source>
        <dbReference type="PROSITE-ProRule" id="PRU01360"/>
    </source>
</evidence>
<dbReference type="Gene3D" id="2.60.40.1120">
    <property type="entry name" value="Carboxypeptidase-like, regulatory domain"/>
    <property type="match status" value="1"/>
</dbReference>
<evidence type="ECO:0000256" key="10">
    <source>
        <dbReference type="ARBA" id="ARBA00023237"/>
    </source>
</evidence>
<dbReference type="InterPro" id="IPR037066">
    <property type="entry name" value="Plug_dom_sf"/>
</dbReference>
<keyword evidence="16" id="KW-1185">Reference proteome</keyword>
<dbReference type="NCBIfam" id="TIGR04056">
    <property type="entry name" value="OMP_RagA_SusC"/>
    <property type="match status" value="1"/>
</dbReference>
<gene>
    <name evidence="15" type="ORF">CCY01nite_21000</name>
</gene>
<dbReference type="InterPro" id="IPR012910">
    <property type="entry name" value="Plug_dom"/>
</dbReference>
<evidence type="ECO:0000313" key="16">
    <source>
        <dbReference type="Proteomes" id="UP000321436"/>
    </source>
</evidence>
<feature type="chain" id="PRO_5021749578" evidence="12">
    <location>
        <begin position="18"/>
        <end position="1063"/>
    </location>
</feature>
<dbReference type="SUPFAM" id="SSF56935">
    <property type="entry name" value="Porins"/>
    <property type="match status" value="1"/>
</dbReference>
<comment type="caution">
    <text evidence="15">The sequence shown here is derived from an EMBL/GenBank/DDBJ whole genome shotgun (WGS) entry which is preliminary data.</text>
</comment>
<dbReference type="Pfam" id="PF07715">
    <property type="entry name" value="Plug"/>
    <property type="match status" value="1"/>
</dbReference>
<dbReference type="InterPro" id="IPR036942">
    <property type="entry name" value="Beta-barrel_TonB_sf"/>
</dbReference>
<organism evidence="15 16">
    <name type="scientific">Chitinophaga cymbidii</name>
    <dbReference type="NCBI Taxonomy" id="1096750"/>
    <lineage>
        <taxon>Bacteria</taxon>
        <taxon>Pseudomonadati</taxon>
        <taxon>Bacteroidota</taxon>
        <taxon>Chitinophagia</taxon>
        <taxon>Chitinophagales</taxon>
        <taxon>Chitinophagaceae</taxon>
        <taxon>Chitinophaga</taxon>
    </lineage>
</organism>
<protein>
    <submittedName>
        <fullName evidence="15">SusC/RagA family TonB-linked outer membrane protein</fullName>
    </submittedName>
</protein>
<keyword evidence="2 11" id="KW-0813">Transport</keyword>
<dbReference type="PANTHER" id="PTHR32552">
    <property type="entry name" value="FERRICHROME IRON RECEPTOR-RELATED"/>
    <property type="match status" value="1"/>
</dbReference>
<evidence type="ECO:0000256" key="8">
    <source>
        <dbReference type="ARBA" id="ARBA00023077"/>
    </source>
</evidence>
<keyword evidence="7" id="KW-0406">Ion transport</keyword>
<keyword evidence="4" id="KW-0410">Iron transport</keyword>
<evidence type="ECO:0000256" key="1">
    <source>
        <dbReference type="ARBA" id="ARBA00004571"/>
    </source>
</evidence>
<reference evidence="15 16" key="1">
    <citation type="submission" date="2019-07" db="EMBL/GenBank/DDBJ databases">
        <title>Whole genome shotgun sequence of Chitinophaga cymbidii NBRC 109752.</title>
        <authorList>
            <person name="Hosoyama A."/>
            <person name="Uohara A."/>
            <person name="Ohji S."/>
            <person name="Ichikawa N."/>
        </authorList>
    </citation>
    <scope>NUCLEOTIDE SEQUENCE [LARGE SCALE GENOMIC DNA]</scope>
    <source>
        <strain evidence="15 16">NBRC 109752</strain>
    </source>
</reference>
<evidence type="ECO:0000256" key="6">
    <source>
        <dbReference type="ARBA" id="ARBA00023004"/>
    </source>
</evidence>